<evidence type="ECO:0000256" key="1">
    <source>
        <dbReference type="SAM" id="SignalP"/>
    </source>
</evidence>
<reference evidence="3" key="1">
    <citation type="submission" date="2020-07" db="EMBL/GenBank/DDBJ databases">
        <authorList>
            <person name="Lin J."/>
        </authorList>
    </citation>
    <scope>NUCLEOTIDE SEQUENCE</scope>
</reference>
<evidence type="ECO:0000313" key="3">
    <source>
        <dbReference type="EMBL" id="CAD1834090.1"/>
    </source>
</evidence>
<dbReference type="PANTHER" id="PTHR31236">
    <property type="entry name" value="BURP DOMAIN PROTEIN USPL1-LIKE"/>
    <property type="match status" value="1"/>
</dbReference>
<feature type="domain" description="BURP" evidence="2">
    <location>
        <begin position="271"/>
        <end position="432"/>
    </location>
</feature>
<feature type="chain" id="PRO_5028483706" description="BURP domain-containing protein" evidence="1">
    <location>
        <begin position="21"/>
        <end position="432"/>
    </location>
</feature>
<keyword evidence="1" id="KW-0732">Signal</keyword>
<organism evidence="3">
    <name type="scientific">Ananas comosus var. bracteatus</name>
    <name type="common">red pineapple</name>
    <dbReference type="NCBI Taxonomy" id="296719"/>
    <lineage>
        <taxon>Eukaryota</taxon>
        <taxon>Viridiplantae</taxon>
        <taxon>Streptophyta</taxon>
        <taxon>Embryophyta</taxon>
        <taxon>Tracheophyta</taxon>
        <taxon>Spermatophyta</taxon>
        <taxon>Magnoliopsida</taxon>
        <taxon>Liliopsida</taxon>
        <taxon>Poales</taxon>
        <taxon>Bromeliaceae</taxon>
        <taxon>Bromelioideae</taxon>
        <taxon>Ananas</taxon>
    </lineage>
</organism>
<dbReference type="InterPro" id="IPR004873">
    <property type="entry name" value="BURP_dom"/>
</dbReference>
<dbReference type="Pfam" id="PF03181">
    <property type="entry name" value="BURP"/>
    <property type="match status" value="1"/>
</dbReference>
<gene>
    <name evidence="3" type="ORF">CB5_LOCUS17301</name>
</gene>
<dbReference type="PROSITE" id="PS51277">
    <property type="entry name" value="BURP"/>
    <property type="match status" value="1"/>
</dbReference>
<dbReference type="AlphaFoldDB" id="A0A6V7PTD0"/>
<dbReference type="SMART" id="SM01045">
    <property type="entry name" value="BURP"/>
    <property type="match status" value="1"/>
</dbReference>
<dbReference type="PANTHER" id="PTHR31236:SF2">
    <property type="entry name" value="BURP DOMAIN PROTEIN RD22"/>
    <property type="match status" value="1"/>
</dbReference>
<proteinExistence type="predicted"/>
<protein>
    <recommendedName>
        <fullName evidence="2">BURP domain-containing protein</fullName>
    </recommendedName>
</protein>
<name>A0A6V7PTD0_ANACO</name>
<dbReference type="InterPro" id="IPR044816">
    <property type="entry name" value="BURP"/>
</dbReference>
<feature type="signal peptide" evidence="1">
    <location>
        <begin position="1"/>
        <end position="20"/>
    </location>
</feature>
<sequence length="432" mass="43713">MDRFLPLLCFLLTAAVVSRAALPAQLYWQSVLPNTPMPSAISDLLTPATDTLLDKKTGTSVTVGKGGVNVNTGNGKLGGGGGTTVGISKGGVNVNTGNGKPGGGGSTTVGVSKGGVNPGGGGGTTVGVGKGGVNVNTGNGKPRGGGGTTVGVGKGGINVNTGNGKPGGGGGGTTVGVGKGGVNVNTGNGKPGGGGGTTVGVGKGGVNVNTGKGKPGGTNVHVNPGGVGVNVNPKNGKPPVVVHVHPGKNPFLYTYAATDTQLHDDRDVALFFLEKDLRPGATFTLHFTKTAPNGAAATFLPRSEAESIPFSSAKIENILKHFSIDQNSVEAEEMKNTLHECEEPAVNGEKKTCATSLESMVDFATSSLGRAASVPYRPRCAASHRRGSSGTLSQEVACGERTSGTRWWRAMRRHMRTRSSIAMRRDRRGRTR</sequence>
<dbReference type="EMBL" id="LR862152">
    <property type="protein sequence ID" value="CAD1834090.1"/>
    <property type="molecule type" value="Genomic_DNA"/>
</dbReference>
<accession>A0A6V7PTD0</accession>
<evidence type="ECO:0000259" key="2">
    <source>
        <dbReference type="PROSITE" id="PS51277"/>
    </source>
</evidence>